<evidence type="ECO:0008006" key="5">
    <source>
        <dbReference type="Google" id="ProtNLM"/>
    </source>
</evidence>
<comment type="caution">
    <text evidence="3">The sequence shown here is derived from an EMBL/GenBank/DDBJ whole genome shotgun (WGS) entry which is preliminary data.</text>
</comment>
<dbReference type="Proteomes" id="UP001218218">
    <property type="component" value="Unassembled WGS sequence"/>
</dbReference>
<evidence type="ECO:0000313" key="4">
    <source>
        <dbReference type="Proteomes" id="UP001218218"/>
    </source>
</evidence>
<keyword evidence="2" id="KW-1133">Transmembrane helix</keyword>
<feature type="transmembrane region" description="Helical" evidence="2">
    <location>
        <begin position="94"/>
        <end position="113"/>
    </location>
</feature>
<keyword evidence="2" id="KW-0472">Membrane</keyword>
<dbReference type="AlphaFoldDB" id="A0AAD7AJQ2"/>
<keyword evidence="4" id="KW-1185">Reference proteome</keyword>
<feature type="transmembrane region" description="Helical" evidence="2">
    <location>
        <begin position="26"/>
        <end position="47"/>
    </location>
</feature>
<evidence type="ECO:0000256" key="1">
    <source>
        <dbReference type="SAM" id="MobiDB-lite"/>
    </source>
</evidence>
<accession>A0AAD7AJQ2</accession>
<organism evidence="3 4">
    <name type="scientific">Mycena albidolilacea</name>
    <dbReference type="NCBI Taxonomy" id="1033008"/>
    <lineage>
        <taxon>Eukaryota</taxon>
        <taxon>Fungi</taxon>
        <taxon>Dikarya</taxon>
        <taxon>Basidiomycota</taxon>
        <taxon>Agaricomycotina</taxon>
        <taxon>Agaricomycetes</taxon>
        <taxon>Agaricomycetidae</taxon>
        <taxon>Agaricales</taxon>
        <taxon>Marasmiineae</taxon>
        <taxon>Mycenaceae</taxon>
        <taxon>Mycena</taxon>
    </lineage>
</organism>
<keyword evidence="2" id="KW-0812">Transmembrane</keyword>
<proteinExistence type="predicted"/>
<reference evidence="3" key="1">
    <citation type="submission" date="2023-03" db="EMBL/GenBank/DDBJ databases">
        <title>Massive genome expansion in bonnet fungi (Mycena s.s.) driven by repeated elements and novel gene families across ecological guilds.</title>
        <authorList>
            <consortium name="Lawrence Berkeley National Laboratory"/>
            <person name="Harder C.B."/>
            <person name="Miyauchi S."/>
            <person name="Viragh M."/>
            <person name="Kuo A."/>
            <person name="Thoen E."/>
            <person name="Andreopoulos B."/>
            <person name="Lu D."/>
            <person name="Skrede I."/>
            <person name="Drula E."/>
            <person name="Henrissat B."/>
            <person name="Morin E."/>
            <person name="Kohler A."/>
            <person name="Barry K."/>
            <person name="LaButti K."/>
            <person name="Morin E."/>
            <person name="Salamov A."/>
            <person name="Lipzen A."/>
            <person name="Mereny Z."/>
            <person name="Hegedus B."/>
            <person name="Baldrian P."/>
            <person name="Stursova M."/>
            <person name="Weitz H."/>
            <person name="Taylor A."/>
            <person name="Grigoriev I.V."/>
            <person name="Nagy L.G."/>
            <person name="Martin F."/>
            <person name="Kauserud H."/>
        </authorList>
    </citation>
    <scope>NUCLEOTIDE SEQUENCE</scope>
    <source>
        <strain evidence="3">CBHHK002</strain>
    </source>
</reference>
<name>A0AAD7AJQ2_9AGAR</name>
<dbReference type="EMBL" id="JARIHO010000005">
    <property type="protein sequence ID" value="KAJ7361002.1"/>
    <property type="molecule type" value="Genomic_DNA"/>
</dbReference>
<evidence type="ECO:0000313" key="3">
    <source>
        <dbReference type="EMBL" id="KAJ7361002.1"/>
    </source>
</evidence>
<feature type="region of interest" description="Disordered" evidence="1">
    <location>
        <begin position="136"/>
        <end position="189"/>
    </location>
</feature>
<protein>
    <recommendedName>
        <fullName evidence="5">Copper transporter</fullName>
    </recommendedName>
</protein>
<sequence length="189" mass="20521">MADAGDTLHWSSQGTHVLFSFIQIDYFGGFVLGALFTTVLCLLERLITYTFETRWAPASIRRVRAANALWRAALYWVLAMLRLAYMLIAMTLNAGLILIAVTTLALGQLCIELRTPPRGGDRDYASLEGAPMYTLADREDAESKPEGRFTQTQSNGHEGNGALLGHTKRGSAGGARYSLGGGEDSDSDS</sequence>
<gene>
    <name evidence="3" type="ORF">DFH08DRAFT_951627</name>
</gene>
<evidence type="ECO:0000256" key="2">
    <source>
        <dbReference type="SAM" id="Phobius"/>
    </source>
</evidence>
<feature type="compositionally biased region" description="Basic and acidic residues" evidence="1">
    <location>
        <begin position="136"/>
        <end position="147"/>
    </location>
</feature>